<dbReference type="CDD" id="cd09813">
    <property type="entry name" value="3b-HSD-NSDHL-like_SDR_e"/>
    <property type="match status" value="1"/>
</dbReference>
<dbReference type="GeneID" id="3254034"/>
<dbReference type="OMA" id="STAHWFD"/>
<proteinExistence type="inferred from homology"/>
<dbReference type="EMBL" id="AE017350">
    <property type="protein sequence ID" value="AAW45782.1"/>
    <property type="molecule type" value="Genomic_DNA"/>
</dbReference>
<dbReference type="eggNOG" id="KOG1430">
    <property type="taxonomic scope" value="Eukaryota"/>
</dbReference>
<keyword evidence="2" id="KW-0560">Oxidoreductase</keyword>
<dbReference type="STRING" id="214684.Q5KAU6"/>
<dbReference type="GO" id="GO:0000252">
    <property type="term" value="F:3-beta-hydroxysteroid dehydrogenase [NAD(P)+]/C4-decarboxylase activity"/>
    <property type="evidence" value="ECO:0000318"/>
    <property type="project" value="GO_Central"/>
</dbReference>
<evidence type="ECO:0000259" key="3">
    <source>
        <dbReference type="Pfam" id="PF01073"/>
    </source>
</evidence>
<dbReference type="PANTHER" id="PTHR43245:SF51">
    <property type="entry name" value="SHORT CHAIN DEHYDROGENASE_REDUCTASE FAMILY 42E, MEMBER 2"/>
    <property type="match status" value="1"/>
</dbReference>
<keyword evidence="5" id="KW-1185">Reference proteome</keyword>
<evidence type="ECO:0000313" key="5">
    <source>
        <dbReference type="Proteomes" id="UP000002149"/>
    </source>
</evidence>
<dbReference type="InParanoid" id="Q5KAU6"/>
<dbReference type="InterPro" id="IPR050177">
    <property type="entry name" value="Lipid_A_modif_metabolic_enz"/>
</dbReference>
<dbReference type="OrthoDB" id="10058185at2759"/>
<dbReference type="VEuPathDB" id="FungiDB:CNJ00460"/>
<dbReference type="Proteomes" id="UP000002149">
    <property type="component" value="Chromosome 10"/>
</dbReference>
<accession>Q55KM7</accession>
<sequence>MSNSPPTFESYLVVGGCGFLGRHIVEQLLGRGETQVSVFDIVQRHFDSNVNFYIGDLSNPQDVENALAKSQATVVIHTASPTHGMGRALYEKVNVTGTRTLLDAILSPSSTVSKLVYTSSGGVIYSGKEDICNADERLDYPAVPLDAYNETKVAAEKMVLEANGQEKGGEGGAKLLTCAIRPAGIFGPGDRQMISGFYSVVKNGQTKWQIGDNTNLGDFTYVGNIAHAHLLAADKLGSAYPYHALREPLPAINITLGDYRIPTSAARPLGPNEHPTQADLLAAQRFEGGWVDETDLRPVLRTKMDQFSADAQRDEDEKGDEEDEGIPIAGQAYFITNGEPIYFWDFARTIWRQLGHVPPYTIVLSTMIGLILASIAEFFSKLSGKEPGFTRFRVSQATQQRFYDIEKARRLLGYSPVVGMEEGMKTWTTWYKGELERQNEMQESEKTK</sequence>
<dbReference type="GO" id="GO:0005783">
    <property type="term" value="C:endoplasmic reticulum"/>
    <property type="evidence" value="ECO:0000318"/>
    <property type="project" value="GO_Central"/>
</dbReference>
<dbReference type="SUPFAM" id="SSF51735">
    <property type="entry name" value="NAD(P)-binding Rossmann-fold domains"/>
    <property type="match status" value="1"/>
</dbReference>
<dbReference type="FunCoup" id="Q5KAU6">
    <property type="interactions" value="121"/>
</dbReference>
<feature type="domain" description="3-beta hydroxysteroid dehydrogenase/isomerase" evidence="3">
    <location>
        <begin position="325"/>
        <end position="364"/>
    </location>
</feature>
<protein>
    <submittedName>
        <fullName evidence="4">C-3 sterol dehydrogenase (C-4 sterol decarboxylase), putative</fullName>
    </submittedName>
</protein>
<dbReference type="RefSeq" id="XP_567299.1">
    <property type="nucleotide sequence ID" value="XM_567299.2"/>
</dbReference>
<organism evidence="4 5">
    <name type="scientific">Cryptococcus deneoformans (strain JEC21 / ATCC MYA-565)</name>
    <name type="common">Cryptococcus neoformans var. neoformans serotype D</name>
    <dbReference type="NCBI Taxonomy" id="214684"/>
    <lineage>
        <taxon>Eukaryota</taxon>
        <taxon>Fungi</taxon>
        <taxon>Dikarya</taxon>
        <taxon>Basidiomycota</taxon>
        <taxon>Agaricomycotina</taxon>
        <taxon>Tremellomycetes</taxon>
        <taxon>Tremellales</taxon>
        <taxon>Cryptococcaceae</taxon>
        <taxon>Cryptococcus</taxon>
        <taxon>Cryptococcus neoformans species complex</taxon>
    </lineage>
</organism>
<dbReference type="Gene3D" id="3.40.50.720">
    <property type="entry name" value="NAD(P)-binding Rossmann-like Domain"/>
    <property type="match status" value="2"/>
</dbReference>
<dbReference type="Pfam" id="PF01073">
    <property type="entry name" value="3Beta_HSD"/>
    <property type="match status" value="2"/>
</dbReference>
<feature type="domain" description="3-beta hydroxysteroid dehydrogenase/isomerase" evidence="3">
    <location>
        <begin position="12"/>
        <end position="238"/>
    </location>
</feature>
<accession>Q5KAU6</accession>
<dbReference type="AlphaFoldDB" id="Q5KAU6"/>
<dbReference type="FunFam" id="3.40.50.720:FF:000944">
    <property type="entry name" value="Sterol-4alpha-carboxylate 3-dehydrogenase (Decarboxylating)"/>
    <property type="match status" value="1"/>
</dbReference>
<dbReference type="KEGG" id="cne:CNJ00460"/>
<evidence type="ECO:0000313" key="4">
    <source>
        <dbReference type="EMBL" id="AAW45782.1"/>
    </source>
</evidence>
<dbReference type="FunFam" id="3.40.50.720:FF:000652">
    <property type="entry name" value="Chromosome 12, whole genome shotgun sequence"/>
    <property type="match status" value="1"/>
</dbReference>
<dbReference type="GO" id="GO:0006696">
    <property type="term" value="P:ergosterol biosynthetic process"/>
    <property type="evidence" value="ECO:0000318"/>
    <property type="project" value="GO_Central"/>
</dbReference>
<dbReference type="PANTHER" id="PTHR43245">
    <property type="entry name" value="BIFUNCTIONAL POLYMYXIN RESISTANCE PROTEIN ARNA"/>
    <property type="match status" value="1"/>
</dbReference>
<gene>
    <name evidence="4" type="ordered locus">CNJ00460</name>
</gene>
<dbReference type="HOGENOM" id="CLU_007383_6_8_1"/>
<evidence type="ECO:0000256" key="2">
    <source>
        <dbReference type="ARBA" id="ARBA00023002"/>
    </source>
</evidence>
<comment type="similarity">
    <text evidence="1">Belongs to the 3-beta-HSD family.</text>
</comment>
<dbReference type="InterPro" id="IPR002225">
    <property type="entry name" value="3Beta_OHSteriod_DH/Estase"/>
</dbReference>
<dbReference type="PaxDb" id="214684-Q5KAU6"/>
<name>Q5KAU6_CRYD1</name>
<dbReference type="InterPro" id="IPR036291">
    <property type="entry name" value="NAD(P)-bd_dom_sf"/>
</dbReference>
<reference evidence="4 5" key="1">
    <citation type="journal article" date="2005" name="Science">
        <title>The genome of the basidiomycetous yeast and human pathogen Cryptococcus neoformans.</title>
        <authorList>
            <person name="Loftus B.J."/>
            <person name="Fung E."/>
            <person name="Roncaglia P."/>
            <person name="Rowley D."/>
            <person name="Amedeo P."/>
            <person name="Bruno D."/>
            <person name="Vamathevan J."/>
            <person name="Miranda M."/>
            <person name="Anderson I.J."/>
            <person name="Fraser J.A."/>
            <person name="Allen J.E."/>
            <person name="Bosdet I.E."/>
            <person name="Brent M.R."/>
            <person name="Chiu R."/>
            <person name="Doering T.L."/>
            <person name="Donlin M.J."/>
            <person name="D'Souza C.A."/>
            <person name="Fox D.S."/>
            <person name="Grinberg V."/>
            <person name="Fu J."/>
            <person name="Fukushima M."/>
            <person name="Haas B.J."/>
            <person name="Huang J.C."/>
            <person name="Janbon G."/>
            <person name="Jones S.J."/>
            <person name="Koo H.L."/>
            <person name="Krzywinski M.I."/>
            <person name="Kwon-Chung J.K."/>
            <person name="Lengeler K.B."/>
            <person name="Maiti R."/>
            <person name="Marra M.A."/>
            <person name="Marra R.E."/>
            <person name="Mathewson C.A."/>
            <person name="Mitchell T.G."/>
            <person name="Pertea M."/>
            <person name="Riggs F.R."/>
            <person name="Salzberg S.L."/>
            <person name="Schein J.E."/>
            <person name="Shvartsbeyn A."/>
            <person name="Shin H."/>
            <person name="Shumway M."/>
            <person name="Specht C.A."/>
            <person name="Suh B.B."/>
            <person name="Tenney A."/>
            <person name="Utterback T.R."/>
            <person name="Wickes B.L."/>
            <person name="Wortman J.R."/>
            <person name="Wye N.H."/>
            <person name="Kronstad J.W."/>
            <person name="Lodge J.K."/>
            <person name="Heitman J."/>
            <person name="Davis R.W."/>
            <person name="Fraser C.M."/>
            <person name="Hyman R.W."/>
        </authorList>
    </citation>
    <scope>NUCLEOTIDE SEQUENCE [LARGE SCALE GENOMIC DNA]</scope>
    <source>
        <strain evidence="5">JEC21 / ATCC MYA-565</strain>
    </source>
</reference>
<evidence type="ECO:0000256" key="1">
    <source>
        <dbReference type="ARBA" id="ARBA00009219"/>
    </source>
</evidence>